<dbReference type="Pfam" id="PF13692">
    <property type="entry name" value="Glyco_trans_1_4"/>
    <property type="match status" value="1"/>
</dbReference>
<feature type="domain" description="Glycosyltransferase subfamily 4-like N-terminal" evidence="1">
    <location>
        <begin position="17"/>
        <end position="181"/>
    </location>
</feature>
<dbReference type="CDD" id="cd03814">
    <property type="entry name" value="GT4-like"/>
    <property type="match status" value="1"/>
</dbReference>
<dbReference type="Proteomes" id="UP001150830">
    <property type="component" value="Unassembled WGS sequence"/>
</dbReference>
<dbReference type="Gene3D" id="3.40.50.2000">
    <property type="entry name" value="Glycogen Phosphorylase B"/>
    <property type="match status" value="2"/>
</dbReference>
<protein>
    <submittedName>
        <fullName evidence="2">Glycosyltransferase family 1 protein</fullName>
    </submittedName>
</protein>
<dbReference type="SUPFAM" id="SSF53756">
    <property type="entry name" value="UDP-Glycosyltransferase/glycogen phosphorylase"/>
    <property type="match status" value="1"/>
</dbReference>
<dbReference type="GO" id="GO:0016757">
    <property type="term" value="F:glycosyltransferase activity"/>
    <property type="evidence" value="ECO:0007669"/>
    <property type="project" value="UniProtKB-ARBA"/>
</dbReference>
<keyword evidence="3" id="KW-1185">Reference proteome</keyword>
<comment type="caution">
    <text evidence="2">The sequence shown here is derived from an EMBL/GenBank/DDBJ whole genome shotgun (WGS) entry which is preliminary data.</text>
</comment>
<organism evidence="2 3">
    <name type="scientific">Parathalassolituus penaei</name>
    <dbReference type="NCBI Taxonomy" id="2997323"/>
    <lineage>
        <taxon>Bacteria</taxon>
        <taxon>Pseudomonadati</taxon>
        <taxon>Pseudomonadota</taxon>
        <taxon>Gammaproteobacteria</taxon>
        <taxon>Oceanospirillales</taxon>
        <taxon>Oceanospirillaceae</taxon>
        <taxon>Parathalassolituus</taxon>
    </lineage>
</organism>
<evidence type="ECO:0000259" key="1">
    <source>
        <dbReference type="Pfam" id="PF13439"/>
    </source>
</evidence>
<dbReference type="AlphaFoldDB" id="A0A9X3IRV8"/>
<dbReference type="InterPro" id="IPR028098">
    <property type="entry name" value="Glyco_trans_4-like_N"/>
</dbReference>
<dbReference type="PANTHER" id="PTHR45947:SF3">
    <property type="entry name" value="SULFOQUINOVOSYL TRANSFERASE SQD2"/>
    <property type="match status" value="1"/>
</dbReference>
<dbReference type="EMBL" id="JAPNOA010000016">
    <property type="protein sequence ID" value="MCY0964239.1"/>
    <property type="molecule type" value="Genomic_DNA"/>
</dbReference>
<sequence length="386" mass="43224">MAPVRISIVTETYIPDVNGVANSLSQLLRALDRQRFRVQLVRTRPHAAWTSQEEEVWCRGIRLPFYPDVQVGWPSRERICEAWDSFTPDLVYLVTEGPLGAAALAEARQRGIPVISSFHTNFHRYSSHYGFGWVQTLMLAWLRHFHNRTALTMVPAPDMQTTLLADGFESVEILPHGVDCTLFDPRRRSQSLRQQWLADQSGPVMMYVGRLAAEKNIPLVVHSWQQLRQQHPGLQLVLVGDGPLREQLQREYPDIHFCGVKTGTELAQHFASADLFVFPSMTETFGLVTLEAMASGLPIVAFDVAAAGQYVSSGCNGELAKAGDEWAFVDSVRRLLAQDLVAAGRLSRQQAELLGWKRVAEQFEAYSRQVLVAHATKSVGQSQSMV</sequence>
<evidence type="ECO:0000313" key="3">
    <source>
        <dbReference type="Proteomes" id="UP001150830"/>
    </source>
</evidence>
<dbReference type="Pfam" id="PF13439">
    <property type="entry name" value="Glyco_transf_4"/>
    <property type="match status" value="1"/>
</dbReference>
<dbReference type="RefSeq" id="WP_283172457.1">
    <property type="nucleotide sequence ID" value="NZ_JAPNOA010000016.1"/>
</dbReference>
<accession>A0A9X3IRV8</accession>
<dbReference type="InterPro" id="IPR050194">
    <property type="entry name" value="Glycosyltransferase_grp1"/>
</dbReference>
<reference evidence="2" key="1">
    <citation type="submission" date="2022-11" db="EMBL/GenBank/DDBJ databases">
        <title>Parathalassolutuus dongxingensis gen. nov., sp. nov., a novel member of family Oceanospirillaceae isolated from a coastal shrimp pond in Guangxi, China.</title>
        <authorList>
            <person name="Chen H."/>
        </authorList>
    </citation>
    <scope>NUCLEOTIDE SEQUENCE</scope>
    <source>
        <strain evidence="2">G-43</strain>
    </source>
</reference>
<gene>
    <name evidence="2" type="ORF">OUO13_03500</name>
</gene>
<name>A0A9X3IRV8_9GAMM</name>
<evidence type="ECO:0000313" key="2">
    <source>
        <dbReference type="EMBL" id="MCY0964239.1"/>
    </source>
</evidence>
<proteinExistence type="predicted"/>
<dbReference type="PANTHER" id="PTHR45947">
    <property type="entry name" value="SULFOQUINOVOSYL TRANSFERASE SQD2"/>
    <property type="match status" value="1"/>
</dbReference>